<name>A0A7J5ZLW3_AMEME</name>
<organism evidence="1 2">
    <name type="scientific">Ameiurus melas</name>
    <name type="common">Black bullhead</name>
    <name type="synonym">Silurus melas</name>
    <dbReference type="NCBI Taxonomy" id="219545"/>
    <lineage>
        <taxon>Eukaryota</taxon>
        <taxon>Metazoa</taxon>
        <taxon>Chordata</taxon>
        <taxon>Craniata</taxon>
        <taxon>Vertebrata</taxon>
        <taxon>Euteleostomi</taxon>
        <taxon>Actinopterygii</taxon>
        <taxon>Neopterygii</taxon>
        <taxon>Teleostei</taxon>
        <taxon>Ostariophysi</taxon>
        <taxon>Siluriformes</taxon>
        <taxon>Ictaluridae</taxon>
        <taxon>Ameiurus</taxon>
    </lineage>
</organism>
<proteinExistence type="predicted"/>
<comment type="caution">
    <text evidence="1">The sequence shown here is derived from an EMBL/GenBank/DDBJ whole genome shotgun (WGS) entry which is preliminary data.</text>
</comment>
<dbReference type="Proteomes" id="UP000593565">
    <property type="component" value="Unassembled WGS sequence"/>
</dbReference>
<evidence type="ECO:0000313" key="2">
    <source>
        <dbReference type="Proteomes" id="UP000593565"/>
    </source>
</evidence>
<dbReference type="AlphaFoldDB" id="A0A7J5ZLW3"/>
<accession>A0A7J5ZLW3</accession>
<sequence length="70" mass="7521">MVSAECRWVYGGSFPVIGNVGDDVLVNVSTLIGEWFIRLPISRGGPRRAVAGKHNHLPWSDLTEGEGVSG</sequence>
<dbReference type="EMBL" id="JAAGNN010000028">
    <property type="protein sequence ID" value="KAF4070789.1"/>
    <property type="molecule type" value="Genomic_DNA"/>
</dbReference>
<evidence type="ECO:0000313" key="1">
    <source>
        <dbReference type="EMBL" id="KAF4070789.1"/>
    </source>
</evidence>
<keyword evidence="2" id="KW-1185">Reference proteome</keyword>
<gene>
    <name evidence="1" type="ORF">AMELA_G00277590</name>
</gene>
<protein>
    <submittedName>
        <fullName evidence="1">Uncharacterized protein</fullName>
    </submittedName>
</protein>
<reference evidence="1 2" key="1">
    <citation type="submission" date="2020-02" db="EMBL/GenBank/DDBJ databases">
        <title>A chromosome-scale genome assembly of the black bullhead catfish (Ameiurus melas).</title>
        <authorList>
            <person name="Wen M."/>
            <person name="Zham M."/>
            <person name="Cabau C."/>
            <person name="Klopp C."/>
            <person name="Donnadieu C."/>
            <person name="Roques C."/>
            <person name="Bouchez O."/>
            <person name="Lampietro C."/>
            <person name="Jouanno E."/>
            <person name="Herpin A."/>
            <person name="Louis A."/>
            <person name="Berthelot C."/>
            <person name="Parey E."/>
            <person name="Roest-Crollius H."/>
            <person name="Braasch I."/>
            <person name="Postlethwait J."/>
            <person name="Robinson-Rechavi M."/>
            <person name="Echchiki A."/>
            <person name="Begum T."/>
            <person name="Montfort J."/>
            <person name="Schartl M."/>
            <person name="Bobe J."/>
            <person name="Guiguen Y."/>
        </authorList>
    </citation>
    <scope>NUCLEOTIDE SEQUENCE [LARGE SCALE GENOMIC DNA]</scope>
    <source>
        <strain evidence="1">M_S1</strain>
        <tissue evidence="1">Blood</tissue>
    </source>
</reference>